<evidence type="ECO:0000313" key="1">
    <source>
        <dbReference type="EMBL" id="KAJ8966413.1"/>
    </source>
</evidence>
<dbReference type="Gene3D" id="3.40.50.300">
    <property type="entry name" value="P-loop containing nucleotide triphosphate hydrolases"/>
    <property type="match status" value="1"/>
</dbReference>
<accession>A0ABQ9IUW5</accession>
<evidence type="ECO:0000313" key="2">
    <source>
        <dbReference type="Proteomes" id="UP001162164"/>
    </source>
</evidence>
<dbReference type="InterPro" id="IPR027417">
    <property type="entry name" value="P-loop_NTPase"/>
</dbReference>
<gene>
    <name evidence="1" type="ORF">NQ317_004354</name>
</gene>
<organism evidence="1 2">
    <name type="scientific">Molorchus minor</name>
    <dbReference type="NCBI Taxonomy" id="1323400"/>
    <lineage>
        <taxon>Eukaryota</taxon>
        <taxon>Metazoa</taxon>
        <taxon>Ecdysozoa</taxon>
        <taxon>Arthropoda</taxon>
        <taxon>Hexapoda</taxon>
        <taxon>Insecta</taxon>
        <taxon>Pterygota</taxon>
        <taxon>Neoptera</taxon>
        <taxon>Endopterygota</taxon>
        <taxon>Coleoptera</taxon>
        <taxon>Polyphaga</taxon>
        <taxon>Cucujiformia</taxon>
        <taxon>Chrysomeloidea</taxon>
        <taxon>Cerambycidae</taxon>
        <taxon>Lamiinae</taxon>
        <taxon>Monochamini</taxon>
        <taxon>Molorchus</taxon>
    </lineage>
</organism>
<name>A0ABQ9IUW5_9CUCU</name>
<reference evidence="1" key="1">
    <citation type="journal article" date="2023" name="Insect Mol. Biol.">
        <title>Genome sequencing provides insights into the evolution of gene families encoding plant cell wall-degrading enzymes in longhorned beetles.</title>
        <authorList>
            <person name="Shin N.R."/>
            <person name="Okamura Y."/>
            <person name="Kirsch R."/>
            <person name="Pauchet Y."/>
        </authorList>
    </citation>
    <scope>NUCLEOTIDE SEQUENCE</scope>
    <source>
        <strain evidence="1">MMC_N1</strain>
    </source>
</reference>
<sequence length="190" mass="21743">MANRGGFRLVYPCSNTEHNYTKYFDQGQNSLYSDTVCSKAREAAQNAFRDEMQLRAKLEAAKRITAPPPKPKHSLESRILSAPRSRASSIPLSVRSDVTNSFDPQIIVEAEEKDRLQKLAQRDYLVRSQGMLELIYFSMKKNNILRPQDERKYAIFDKIRHAGEVINKNNKTPEITDMFEQICRNKGGGS</sequence>
<dbReference type="EMBL" id="JAPWTJ010002374">
    <property type="protein sequence ID" value="KAJ8966413.1"/>
    <property type="molecule type" value="Genomic_DNA"/>
</dbReference>
<protein>
    <submittedName>
        <fullName evidence="1">Uncharacterized protein</fullName>
    </submittedName>
</protein>
<comment type="caution">
    <text evidence="1">The sequence shown here is derived from an EMBL/GenBank/DDBJ whole genome shotgun (WGS) entry which is preliminary data.</text>
</comment>
<proteinExistence type="predicted"/>
<dbReference type="Proteomes" id="UP001162164">
    <property type="component" value="Unassembled WGS sequence"/>
</dbReference>
<keyword evidence="2" id="KW-1185">Reference proteome</keyword>